<name>A0ABQ4KE73_9BACI</name>
<gene>
    <name evidence="4" type="primary">thiE_1</name>
    <name evidence="4" type="ORF">J8TS2_05870</name>
</gene>
<dbReference type="RefSeq" id="WP_212965441.1">
    <property type="nucleotide sequence ID" value="NZ_BORB01000003.1"/>
</dbReference>
<keyword evidence="5" id="KW-1185">Reference proteome</keyword>
<evidence type="ECO:0000259" key="3">
    <source>
        <dbReference type="Pfam" id="PF02581"/>
    </source>
</evidence>
<comment type="pathway">
    <text evidence="1">Cofactor biosynthesis; thiamine diphosphate biosynthesis.</text>
</comment>
<protein>
    <submittedName>
        <fullName evidence="4">Thiamine phosphate synthase</fullName>
    </submittedName>
</protein>
<sequence>MKRLVVTNDCLDVNTLAQHMIEMDPYVDFFIIRERSKTVREQIRLLEHVIAAGVQREKLVVNDRVDVAVVMDIPKVQLPGHGLDVQEVKNNFPHLQIGKSIHSEQEAFEASHSAADWLLYGHVFPTNCKPGVPARGVQTLKAITDQVPIDVYAIGGIKPEHLQTLAKLGIKGFAVMSTIFEAHEPARMAEQYYHACQALN</sequence>
<dbReference type="SUPFAM" id="SSF51391">
    <property type="entry name" value="Thiamin phosphate synthase"/>
    <property type="match status" value="1"/>
</dbReference>
<dbReference type="PANTHER" id="PTHR20857:SF22">
    <property type="entry name" value="THIAZOLE TAUTOMERASE"/>
    <property type="match status" value="1"/>
</dbReference>
<evidence type="ECO:0000256" key="1">
    <source>
        <dbReference type="ARBA" id="ARBA00004948"/>
    </source>
</evidence>
<evidence type="ECO:0000313" key="5">
    <source>
        <dbReference type="Proteomes" id="UP000679950"/>
    </source>
</evidence>
<dbReference type="InterPro" id="IPR036206">
    <property type="entry name" value="ThiamineP_synth_sf"/>
</dbReference>
<dbReference type="PANTHER" id="PTHR20857">
    <property type="entry name" value="THIAMINE-PHOSPHATE PYROPHOSPHORYLASE"/>
    <property type="match status" value="1"/>
</dbReference>
<evidence type="ECO:0000313" key="4">
    <source>
        <dbReference type="EMBL" id="GIN56268.1"/>
    </source>
</evidence>
<dbReference type="InterPro" id="IPR022998">
    <property type="entry name" value="ThiamineP_synth_TenI"/>
</dbReference>
<dbReference type="Pfam" id="PF02581">
    <property type="entry name" value="TMP-TENI"/>
    <property type="match status" value="1"/>
</dbReference>
<proteinExistence type="predicted"/>
<keyword evidence="2" id="KW-0784">Thiamine biosynthesis</keyword>
<dbReference type="InterPro" id="IPR013785">
    <property type="entry name" value="Aldolase_TIM"/>
</dbReference>
<dbReference type="Proteomes" id="UP000679950">
    <property type="component" value="Unassembled WGS sequence"/>
</dbReference>
<organism evidence="4 5">
    <name type="scientific">Lederbergia ruris</name>
    <dbReference type="NCBI Taxonomy" id="217495"/>
    <lineage>
        <taxon>Bacteria</taxon>
        <taxon>Bacillati</taxon>
        <taxon>Bacillota</taxon>
        <taxon>Bacilli</taxon>
        <taxon>Bacillales</taxon>
        <taxon>Bacillaceae</taxon>
        <taxon>Lederbergia</taxon>
    </lineage>
</organism>
<comment type="caution">
    <text evidence="4">The sequence shown here is derived from an EMBL/GenBank/DDBJ whole genome shotgun (WGS) entry which is preliminary data.</text>
</comment>
<dbReference type="CDD" id="cd00564">
    <property type="entry name" value="TMP_TenI"/>
    <property type="match status" value="1"/>
</dbReference>
<accession>A0ABQ4KE73</accession>
<dbReference type="Gene3D" id="3.20.20.70">
    <property type="entry name" value="Aldolase class I"/>
    <property type="match status" value="1"/>
</dbReference>
<evidence type="ECO:0000256" key="2">
    <source>
        <dbReference type="ARBA" id="ARBA00022977"/>
    </source>
</evidence>
<feature type="domain" description="Thiamine phosphate synthase/TenI" evidence="3">
    <location>
        <begin position="16"/>
        <end position="179"/>
    </location>
</feature>
<dbReference type="EMBL" id="BORB01000003">
    <property type="protein sequence ID" value="GIN56268.1"/>
    <property type="molecule type" value="Genomic_DNA"/>
</dbReference>
<reference evidence="4 5" key="1">
    <citation type="submission" date="2021-03" db="EMBL/GenBank/DDBJ databases">
        <title>Antimicrobial resistance genes in bacteria isolated from Japanese honey, and their potential for conferring macrolide and lincosamide resistance in the American foulbrood pathogen Paenibacillus larvae.</title>
        <authorList>
            <person name="Okamoto M."/>
            <person name="Kumagai M."/>
            <person name="Kanamori H."/>
            <person name="Takamatsu D."/>
        </authorList>
    </citation>
    <scope>NUCLEOTIDE SEQUENCE [LARGE SCALE GENOMIC DNA]</scope>
    <source>
        <strain evidence="4 5">J8TS2</strain>
    </source>
</reference>